<dbReference type="EMBL" id="CP017558">
    <property type="protein sequence ID" value="AOW06523.1"/>
    <property type="molecule type" value="Genomic_DNA"/>
</dbReference>
<evidence type="ECO:0000313" key="2">
    <source>
        <dbReference type="Proteomes" id="UP000182444"/>
    </source>
</evidence>
<accession>A0A1D8NLN2</accession>
<reference evidence="1 2" key="1">
    <citation type="journal article" date="2016" name="PLoS ONE">
        <title>Sequence Assembly of Yarrowia lipolytica Strain W29/CLIB89 Shows Transposable Element Diversity.</title>
        <authorList>
            <person name="Magnan C."/>
            <person name="Yu J."/>
            <person name="Chang I."/>
            <person name="Jahn E."/>
            <person name="Kanomata Y."/>
            <person name="Wu J."/>
            <person name="Zeller M."/>
            <person name="Oakes M."/>
            <person name="Baldi P."/>
            <person name="Sandmeyer S."/>
        </authorList>
    </citation>
    <scope>NUCLEOTIDE SEQUENCE [LARGE SCALE GENOMIC DNA]</scope>
    <source>
        <strain evidence="2">CLIB89(W29)</strain>
    </source>
</reference>
<gene>
    <name evidence="1" type="ORF">YALI1_F03284g</name>
</gene>
<evidence type="ECO:0000313" key="1">
    <source>
        <dbReference type="EMBL" id="AOW06523.1"/>
    </source>
</evidence>
<dbReference type="Proteomes" id="UP000182444">
    <property type="component" value="Chromosome 1F"/>
</dbReference>
<name>A0A1D8NLN2_YARLL</name>
<dbReference type="AlphaFoldDB" id="A0A1D8NLN2"/>
<sequence length="75" mass="8465">MFTLERTRVGLQGQQAAYNKVRGQEARRSRRQLVVAQAQCQPGKHYGHLGKVPSWLPVALLLVIYRTLPSGRSVH</sequence>
<dbReference type="VEuPathDB" id="FungiDB:YALI1_F03284g"/>
<organism evidence="1 2">
    <name type="scientific">Yarrowia lipolytica</name>
    <name type="common">Candida lipolytica</name>
    <dbReference type="NCBI Taxonomy" id="4952"/>
    <lineage>
        <taxon>Eukaryota</taxon>
        <taxon>Fungi</taxon>
        <taxon>Dikarya</taxon>
        <taxon>Ascomycota</taxon>
        <taxon>Saccharomycotina</taxon>
        <taxon>Dipodascomycetes</taxon>
        <taxon>Dipodascales</taxon>
        <taxon>Dipodascales incertae sedis</taxon>
        <taxon>Yarrowia</taxon>
    </lineage>
</organism>
<protein>
    <submittedName>
        <fullName evidence="1">Uncharacterized protein</fullName>
    </submittedName>
</protein>
<dbReference type="GeneID" id="94583817"/>
<proteinExistence type="predicted"/>
<dbReference type="RefSeq" id="XP_068139326.1">
    <property type="nucleotide sequence ID" value="XM_068283225.1"/>
</dbReference>